<keyword evidence="6" id="KW-0472">Membrane</keyword>
<evidence type="ECO:0000313" key="8">
    <source>
        <dbReference type="EMBL" id="AWV20482.1"/>
    </source>
</evidence>
<dbReference type="RefSeq" id="WP_314215993.1">
    <property type="nucleotide sequence ID" value="NZ_JAVVDP010000025.1"/>
</dbReference>
<dbReference type="InterPro" id="IPR013149">
    <property type="entry name" value="ADH-like_C"/>
</dbReference>
<keyword evidence="6" id="KW-1133">Transmembrane helix</keyword>
<sequence>MPLEDAAVIGCAVMTGAGAVLNTAALEPGGEVAVVGLGGVGMNALLAAVLSGAARIVAVDTNPEKLRLAREWGATDTVLSGRPETAAEVREATAGGLDVVIETAGSIPAMETAIAITARGGRTISAGLPEATRELSCLHAALVSDERSIQGSYMGSCVPERDVPRFVALYKRGRLPIQLLRSGFIGLDELNEGFDRLAEGGVLRQIMRPNA</sequence>
<dbReference type="Gene3D" id="3.90.180.10">
    <property type="entry name" value="Medium-chain alcohol dehydrogenases, catalytic domain"/>
    <property type="match status" value="1"/>
</dbReference>
<evidence type="ECO:0000256" key="5">
    <source>
        <dbReference type="ARBA" id="ARBA00023002"/>
    </source>
</evidence>
<protein>
    <submittedName>
        <fullName evidence="8">Alcohol dehydrogenase</fullName>
        <ecNumber evidence="8">1.1.1.1</ecNumber>
    </submittedName>
</protein>
<dbReference type="PANTHER" id="PTHR43350:SF21">
    <property type="entry name" value="S-NITROSOMYCOTHIOL REDUCTASE MSCR"/>
    <property type="match status" value="1"/>
</dbReference>
<dbReference type="GO" id="GO:0046872">
    <property type="term" value="F:metal ion binding"/>
    <property type="evidence" value="ECO:0007669"/>
    <property type="project" value="UniProtKB-KW"/>
</dbReference>
<evidence type="ECO:0000256" key="6">
    <source>
        <dbReference type="SAM" id="Phobius"/>
    </source>
</evidence>
<dbReference type="SUPFAM" id="SSF51735">
    <property type="entry name" value="NAD(P)-binding Rossmann-fold domains"/>
    <property type="match status" value="1"/>
</dbReference>
<feature type="domain" description="Alcohol dehydrogenase-like C-terminal" evidence="7">
    <location>
        <begin position="39"/>
        <end position="169"/>
    </location>
</feature>
<evidence type="ECO:0000256" key="1">
    <source>
        <dbReference type="ARBA" id="ARBA00001947"/>
    </source>
</evidence>
<evidence type="ECO:0000256" key="2">
    <source>
        <dbReference type="ARBA" id="ARBA00008072"/>
    </source>
</evidence>
<dbReference type="Gene3D" id="3.40.50.720">
    <property type="entry name" value="NAD(P)-binding Rossmann-like Domain"/>
    <property type="match status" value="1"/>
</dbReference>
<feature type="transmembrane region" description="Helical" evidence="6">
    <location>
        <begin position="32"/>
        <end position="58"/>
    </location>
</feature>
<geneLocation type="plasmid" evidence="8">
    <name>p1-AD2</name>
</geneLocation>
<keyword evidence="6" id="KW-0812">Transmembrane</keyword>
<name>A0A4Y1MR65_9PROT</name>
<comment type="similarity">
    <text evidence="2">Belongs to the zinc-containing alcohol dehydrogenase family.</text>
</comment>
<accession>A0A4Y1MR65</accession>
<keyword evidence="5 8" id="KW-0560">Oxidoreductase</keyword>
<reference evidence="8" key="1">
    <citation type="submission" date="2017-12" db="EMBL/GenBank/DDBJ databases">
        <authorList>
            <person name="Martens C."/>
            <person name="Dahlstrom E."/>
            <person name="Barbian K."/>
            <person name="Sykora L."/>
            <person name="Ricklefs S."/>
            <person name="Bruno D."/>
            <person name="Anzick I."/>
            <person name="Myles I."/>
            <person name="Datta S.K."/>
        </authorList>
    </citation>
    <scope>NUCLEOTIDE SEQUENCE</scope>
    <source>
        <strain evidence="8">AD2</strain>
        <plasmid evidence="8">p1-AD2</plasmid>
    </source>
</reference>
<dbReference type="AlphaFoldDB" id="A0A4Y1MR65"/>
<dbReference type="PANTHER" id="PTHR43350">
    <property type="entry name" value="NAD-DEPENDENT ALCOHOL DEHYDROGENASE"/>
    <property type="match status" value="1"/>
</dbReference>
<evidence type="ECO:0000259" key="7">
    <source>
        <dbReference type="Pfam" id="PF00107"/>
    </source>
</evidence>
<organism evidence="8">
    <name type="scientific">Roseomonas mucosa</name>
    <dbReference type="NCBI Taxonomy" id="207340"/>
    <lineage>
        <taxon>Bacteria</taxon>
        <taxon>Pseudomonadati</taxon>
        <taxon>Pseudomonadota</taxon>
        <taxon>Alphaproteobacteria</taxon>
        <taxon>Acetobacterales</taxon>
        <taxon>Roseomonadaceae</taxon>
        <taxon>Roseomonas</taxon>
    </lineage>
</organism>
<comment type="cofactor">
    <cofactor evidence="1">
        <name>Zn(2+)</name>
        <dbReference type="ChEBI" id="CHEBI:29105"/>
    </cofactor>
</comment>
<dbReference type="Pfam" id="PF00107">
    <property type="entry name" value="ADH_zinc_N"/>
    <property type="match status" value="1"/>
</dbReference>
<keyword evidence="3" id="KW-0479">Metal-binding</keyword>
<keyword evidence="4" id="KW-0862">Zinc</keyword>
<dbReference type="InterPro" id="IPR036291">
    <property type="entry name" value="NAD(P)-bd_dom_sf"/>
</dbReference>
<dbReference type="FunFam" id="3.40.50.720:FF:000003">
    <property type="entry name" value="S-(hydroxymethyl)glutathione dehydrogenase"/>
    <property type="match status" value="1"/>
</dbReference>
<dbReference type="EC" id="1.1.1.1" evidence="8"/>
<dbReference type="EMBL" id="CP025188">
    <property type="protein sequence ID" value="AWV20482.1"/>
    <property type="molecule type" value="Genomic_DNA"/>
</dbReference>
<gene>
    <name evidence="8" type="ORF">RADP37_01337a</name>
</gene>
<evidence type="ECO:0000256" key="4">
    <source>
        <dbReference type="ARBA" id="ARBA00022833"/>
    </source>
</evidence>
<dbReference type="GO" id="GO:0004022">
    <property type="term" value="F:alcohol dehydrogenase (NAD+) activity"/>
    <property type="evidence" value="ECO:0007669"/>
    <property type="project" value="UniProtKB-EC"/>
</dbReference>
<evidence type="ECO:0000256" key="3">
    <source>
        <dbReference type="ARBA" id="ARBA00022723"/>
    </source>
</evidence>
<proteinExistence type="inferred from homology"/>
<keyword evidence="8" id="KW-0614">Plasmid</keyword>
<feature type="transmembrane region" description="Helical" evidence="6">
    <location>
        <begin position="7"/>
        <end position="26"/>
    </location>
</feature>